<feature type="signal peptide" evidence="1">
    <location>
        <begin position="1"/>
        <end position="20"/>
    </location>
</feature>
<reference evidence="4" key="1">
    <citation type="submission" date="2023-06" db="EMBL/GenBank/DDBJ databases">
        <title>Robiginitalea aurantiacus sp. nov. and Algoriphagus sediminis sp. nov., isolated from coastal sediment.</title>
        <authorList>
            <person name="Zhou Z.Y."/>
            <person name="An J."/>
            <person name="Jia Y.W."/>
            <person name="Du Z.J."/>
        </authorList>
    </citation>
    <scope>NUCLEOTIDE SEQUENCE</scope>
    <source>
        <strain evidence="4">M39</strain>
    </source>
</reference>
<dbReference type="PANTHER" id="PTHR36509">
    <property type="entry name" value="BLL3101 PROTEIN"/>
    <property type="match status" value="1"/>
</dbReference>
<evidence type="ECO:0000313" key="5">
    <source>
        <dbReference type="Proteomes" id="UP001174839"/>
    </source>
</evidence>
<evidence type="ECO:0000313" key="4">
    <source>
        <dbReference type="EMBL" id="MDM9632171.1"/>
    </source>
</evidence>
<gene>
    <name evidence="4" type="ORF">QU605_11845</name>
</gene>
<name>A0ABT7WGX1_9FLAO</name>
<evidence type="ECO:0000259" key="2">
    <source>
        <dbReference type="Pfam" id="PF06742"/>
    </source>
</evidence>
<dbReference type="Proteomes" id="UP001174839">
    <property type="component" value="Unassembled WGS sequence"/>
</dbReference>
<dbReference type="InterPro" id="IPR010621">
    <property type="entry name" value="DUF1214"/>
</dbReference>
<dbReference type="Gene3D" id="2.60.120.600">
    <property type="entry name" value="Domain of unknown function DUF1214, C-terminal domain"/>
    <property type="match status" value="1"/>
</dbReference>
<feature type="domain" description="DUF1254" evidence="3">
    <location>
        <begin position="90"/>
        <end position="196"/>
    </location>
</feature>
<dbReference type="InterPro" id="IPR037050">
    <property type="entry name" value="DUF1254_sf"/>
</dbReference>
<dbReference type="Gene3D" id="1.10.3360.10">
    <property type="entry name" value="VPA0735-like domain"/>
    <property type="match status" value="1"/>
</dbReference>
<feature type="chain" id="PRO_5046981411" evidence="1">
    <location>
        <begin position="21"/>
        <end position="497"/>
    </location>
</feature>
<dbReference type="SUPFAM" id="SSF160935">
    <property type="entry name" value="VPA0735-like"/>
    <property type="match status" value="1"/>
</dbReference>
<dbReference type="Gene3D" id="2.60.40.1610">
    <property type="entry name" value="Domain of unknown function DUF1254"/>
    <property type="match status" value="1"/>
</dbReference>
<feature type="domain" description="DUF1214" evidence="2">
    <location>
        <begin position="374"/>
        <end position="474"/>
    </location>
</feature>
<comment type="caution">
    <text evidence="4">The sequence shown here is derived from an EMBL/GenBank/DDBJ whole genome shotgun (WGS) entry which is preliminary data.</text>
</comment>
<dbReference type="PANTHER" id="PTHR36509:SF3">
    <property type="entry name" value="SIGNAL PEPTIDE PROTEIN"/>
    <property type="match status" value="1"/>
</dbReference>
<sequence length="497" mass="57546">MKKSFALIVALVTLSYIGFAQEMPITGKVNTHIGELEFDHGVPTKETTDKLYYEKDYQRAVQAYLWSLPIVGQAQWRQSYFDLYDLKPNQSVYAKEFNDRSLILTANESTPYLFTWINVKEKAVVLEVPPGSIIGLYIDFWQRGLTDVGLLGRYSANGGKYIFTGPDTPRDQIPYMEDVTYIESKTNNIWSVVRFSGSLEERENLMRSMRTYFWDEEPKMDIVPAGNKPGRNYQPRGMDYWKMLHAILQEEPVDERDRFYMYYLKDLGIEKDKPFNPTAQQKEILTDAIIVGEAMAKSMVFRERLPGVLRKDGWRHVMGRVVGSEPGDAWEHTQRTKYYDRLDPRARYTYEACTISERMAFAKDGFGLGYGGMFLDAEGEPMKGDKSYVMRIEADPPAKLFWAVTIYNTDTRSLIITDQEKAEIGSAHETTQVNEDGSTYVFVGPKAPKGWESNWIKSVPGQGWFPYLRLYFPTERFFDQSWPFPKIVPVDFKDYEK</sequence>
<keyword evidence="1" id="KW-0732">Signal</keyword>
<dbReference type="InterPro" id="IPR037049">
    <property type="entry name" value="DUF1214_C_sf"/>
</dbReference>
<organism evidence="4 5">
    <name type="scientific">Robiginitalea aurantiaca</name>
    <dbReference type="NCBI Taxonomy" id="3056915"/>
    <lineage>
        <taxon>Bacteria</taxon>
        <taxon>Pseudomonadati</taxon>
        <taxon>Bacteroidota</taxon>
        <taxon>Flavobacteriia</taxon>
        <taxon>Flavobacteriales</taxon>
        <taxon>Flavobacteriaceae</taxon>
        <taxon>Robiginitalea</taxon>
    </lineage>
</organism>
<protein>
    <submittedName>
        <fullName evidence="4">DUF1214 domain-containing protein</fullName>
    </submittedName>
</protein>
<dbReference type="Pfam" id="PF06742">
    <property type="entry name" value="DUF1214"/>
    <property type="match status" value="1"/>
</dbReference>
<evidence type="ECO:0000256" key="1">
    <source>
        <dbReference type="SAM" id="SignalP"/>
    </source>
</evidence>
<keyword evidence="5" id="KW-1185">Reference proteome</keyword>
<dbReference type="InterPro" id="IPR010679">
    <property type="entry name" value="DUF1254"/>
</dbReference>
<accession>A0ABT7WGX1</accession>
<dbReference type="RefSeq" id="WP_289725536.1">
    <property type="nucleotide sequence ID" value="NZ_JAUDUY010000006.1"/>
</dbReference>
<dbReference type="EMBL" id="JAUDUY010000006">
    <property type="protein sequence ID" value="MDM9632171.1"/>
    <property type="molecule type" value="Genomic_DNA"/>
</dbReference>
<proteinExistence type="predicted"/>
<evidence type="ECO:0000259" key="3">
    <source>
        <dbReference type="Pfam" id="PF06863"/>
    </source>
</evidence>
<dbReference type="Pfam" id="PF06863">
    <property type="entry name" value="DUF1254"/>
    <property type="match status" value="1"/>
</dbReference>